<dbReference type="Pfam" id="PF00128">
    <property type="entry name" value="Alpha-amylase"/>
    <property type="match status" value="1"/>
</dbReference>
<proteinExistence type="inferred from homology"/>
<dbReference type="InterPro" id="IPR013780">
    <property type="entry name" value="Glyco_hydro_b"/>
</dbReference>
<comment type="caution">
    <text evidence="3">The sequence shown here is derived from an EMBL/GenBank/DDBJ whole genome shotgun (WGS) entry which is preliminary data.</text>
</comment>
<reference evidence="3" key="1">
    <citation type="submission" date="2018-10" db="EMBL/GenBank/DDBJ databases">
        <title>Schaedlerella arabinophila gen. nov. sp. nov., isolated from the mouse intestinal tract and comparative analysis with the genome of the closely related altered Schaedler flora strain ASF502.</title>
        <authorList>
            <person name="Miyake S."/>
            <person name="Soh M."/>
            <person name="Seedorf H."/>
        </authorList>
    </citation>
    <scope>NUCLEOTIDE SEQUENCE [LARGE SCALE GENOMIC DNA]</scope>
    <source>
        <strain evidence="3">DSM 106076</strain>
    </source>
</reference>
<dbReference type="CDD" id="cd11234">
    <property type="entry name" value="E_set_GDE_N"/>
    <property type="match status" value="1"/>
</dbReference>
<keyword evidence="4" id="KW-1185">Reference proteome</keyword>
<name>A0A426DEN4_9FIRM</name>
<gene>
    <name evidence="3" type="ORF">EBB54_08035</name>
</gene>
<comment type="similarity">
    <text evidence="1">Belongs to the glycosyl hydrolase 13 family.</text>
</comment>
<dbReference type="Proteomes" id="UP000274920">
    <property type="component" value="Unassembled WGS sequence"/>
</dbReference>
<dbReference type="AlphaFoldDB" id="A0A426DEN4"/>
<dbReference type="GO" id="GO:0005975">
    <property type="term" value="P:carbohydrate metabolic process"/>
    <property type="evidence" value="ECO:0007669"/>
    <property type="project" value="InterPro"/>
</dbReference>
<dbReference type="Gene3D" id="2.60.40.10">
    <property type="entry name" value="Immunoglobulins"/>
    <property type="match status" value="1"/>
</dbReference>
<dbReference type="SUPFAM" id="SSF81296">
    <property type="entry name" value="E set domains"/>
    <property type="match status" value="1"/>
</dbReference>
<dbReference type="SUPFAM" id="SSF51011">
    <property type="entry name" value="Glycosyl hydrolase domain"/>
    <property type="match status" value="1"/>
</dbReference>
<dbReference type="SMART" id="SM00642">
    <property type="entry name" value="Aamy"/>
    <property type="match status" value="1"/>
</dbReference>
<dbReference type="SUPFAM" id="SSF51445">
    <property type="entry name" value="(Trans)glycosidases"/>
    <property type="match status" value="1"/>
</dbReference>
<feature type="domain" description="Glycosyl hydrolase family 13 catalytic" evidence="2">
    <location>
        <begin position="136"/>
        <end position="448"/>
    </location>
</feature>
<dbReference type="RefSeq" id="WP_125127009.1">
    <property type="nucleotide sequence ID" value="NZ_RHJS01000002.1"/>
</dbReference>
<dbReference type="InterPro" id="IPR017853">
    <property type="entry name" value="GH"/>
</dbReference>
<dbReference type="Gene3D" id="2.60.40.1180">
    <property type="entry name" value="Golgi alpha-mannosidase II"/>
    <property type="match status" value="1"/>
</dbReference>
<dbReference type="InterPro" id="IPR014756">
    <property type="entry name" value="Ig_E-set"/>
</dbReference>
<evidence type="ECO:0000313" key="3">
    <source>
        <dbReference type="EMBL" id="RRK31317.1"/>
    </source>
</evidence>
<evidence type="ECO:0000256" key="1">
    <source>
        <dbReference type="ARBA" id="ARBA00008061"/>
    </source>
</evidence>
<evidence type="ECO:0000313" key="4">
    <source>
        <dbReference type="Proteomes" id="UP000274920"/>
    </source>
</evidence>
<dbReference type="Gene3D" id="3.20.20.80">
    <property type="entry name" value="Glycosidases"/>
    <property type="match status" value="2"/>
</dbReference>
<sequence length="572" mass="65193">MKKVEGYPQPLGVTIKQDKVNFAVSVSSGKKCELLLYRAGKTEPAQVYEMPEEEGLGEIRFLAVEGLDVQKYEYNFRINEKVVLDPYVRELARTRKFGEVPDADLHRVRGRFPTSFYDWEGDHILKLPFEEVVAYSLHVRGFTKHSSSGVKQKGTFAGIVEMLSYLQELGINQIQCMPIYEFDESFGSRLNYWGYGGGYYFAPKAAYSASGHAASELKDMVKACHRAGIEVVLEMPFEEGIQTQTAIECLKYYMLEYHIDGFVINPYNVSWDCLTRDPLLKGTKIMQKDEGFQNTMRRFLKGDEDMVNPVIHALRLNTNANGKCNYITTHTGFTLNDLVSYEAKHNEANGERNLDGPNYNYSWNCGAEGPSRKRYIVKLRKKQIQNALLLLLTAQGTPCLLAGDEFWNTQKGNNNVYCQDNETSWLDWSRLKRDDSLFQYVKTLIAFRKAHPSLRQKSPLTGTDRNGCGLPDVSYHGENAWQVPAEVYSRQLGVLYCAAGEEEDYCFIAYNMHWLKHSFALPALPKNREWHRVIGTEEDAAGRQEEDQKRIELQARSIVVLTGEQKAAGKAK</sequence>
<dbReference type="EMBL" id="RHJS01000002">
    <property type="protein sequence ID" value="RRK31317.1"/>
    <property type="molecule type" value="Genomic_DNA"/>
</dbReference>
<organism evidence="3 4">
    <name type="scientific">Schaedlerella arabinosiphila</name>
    <dbReference type="NCBI Taxonomy" id="2044587"/>
    <lineage>
        <taxon>Bacteria</taxon>
        <taxon>Bacillati</taxon>
        <taxon>Bacillota</taxon>
        <taxon>Clostridia</taxon>
        <taxon>Lachnospirales</taxon>
        <taxon>Lachnospiraceae</taxon>
        <taxon>Schaedlerella</taxon>
    </lineage>
</organism>
<accession>A0A426DEN4</accession>
<evidence type="ECO:0000259" key="2">
    <source>
        <dbReference type="SMART" id="SM00642"/>
    </source>
</evidence>
<dbReference type="PANTHER" id="PTHR43002">
    <property type="entry name" value="GLYCOGEN DEBRANCHING ENZYME"/>
    <property type="match status" value="1"/>
</dbReference>
<dbReference type="InterPro" id="IPR013783">
    <property type="entry name" value="Ig-like_fold"/>
</dbReference>
<protein>
    <submittedName>
        <fullName evidence="3">Glycogen debranching protein</fullName>
    </submittedName>
</protein>
<dbReference type="InterPro" id="IPR006047">
    <property type="entry name" value="GH13_cat_dom"/>
</dbReference>